<protein>
    <submittedName>
        <fullName evidence="1">Phytanoyl-CoA dioxygenase (PhyH)</fullName>
    </submittedName>
</protein>
<reference evidence="1 2" key="1">
    <citation type="submission" date="2016-10" db="EMBL/GenBank/DDBJ databases">
        <authorList>
            <person name="de Groot N.N."/>
        </authorList>
    </citation>
    <scope>NUCLEOTIDE SEQUENCE [LARGE SCALE GENOMIC DNA]</scope>
    <source>
        <strain evidence="1 2">CGMCC 4.5739</strain>
    </source>
</reference>
<keyword evidence="2" id="KW-1185">Reference proteome</keyword>
<dbReference type="InterPro" id="IPR008775">
    <property type="entry name" value="Phytyl_CoA_dOase-like"/>
</dbReference>
<dbReference type="GO" id="GO:0005506">
    <property type="term" value="F:iron ion binding"/>
    <property type="evidence" value="ECO:0007669"/>
    <property type="project" value="UniProtKB-ARBA"/>
</dbReference>
<name>A0A1I1KMZ8_9ACTN</name>
<dbReference type="PANTHER" id="PTHR20883">
    <property type="entry name" value="PHYTANOYL-COA DIOXYGENASE DOMAIN CONTAINING 1"/>
    <property type="match status" value="1"/>
</dbReference>
<dbReference type="PANTHER" id="PTHR20883:SF48">
    <property type="entry name" value="ECTOINE DIOXYGENASE"/>
    <property type="match status" value="1"/>
</dbReference>
<evidence type="ECO:0000313" key="2">
    <source>
        <dbReference type="Proteomes" id="UP000199207"/>
    </source>
</evidence>
<dbReference type="Pfam" id="PF05721">
    <property type="entry name" value="PhyH"/>
    <property type="match status" value="1"/>
</dbReference>
<keyword evidence="1" id="KW-0223">Dioxygenase</keyword>
<gene>
    <name evidence="1" type="ORF">SAMN05421773_104299</name>
</gene>
<dbReference type="AlphaFoldDB" id="A0A1I1KMZ8"/>
<dbReference type="EMBL" id="FOLM01000004">
    <property type="protein sequence ID" value="SFC62147.1"/>
    <property type="molecule type" value="Genomic_DNA"/>
</dbReference>
<proteinExistence type="predicted"/>
<evidence type="ECO:0000313" key="1">
    <source>
        <dbReference type="EMBL" id="SFC62147.1"/>
    </source>
</evidence>
<sequence length="254" mass="28045">MLLNEEEKARFKRDGAIIRRAQVPDQLTAPARELIEGWYREAYVPERIAAYTQRTFAPELGSEPALLDLFHRSGVRELAVDLLGTVAPVTTVQIQLRLPDAEVRGAQPEKAMHVDGVACPHLDPRELRTFSLLVGVVLSEIDDPAGGALHYVPGGHLRMAEWFGSAWSLGITEQTPPEIGTEQGVPLLGGPGDLLLMHHLVPHAVGRNLTSRPRAMAYFRVSHPNHAGRRLEALRNPWLDYPPLATPDARPATR</sequence>
<dbReference type="Gene3D" id="2.60.120.620">
    <property type="entry name" value="q2cbj1_9rhob like domain"/>
    <property type="match status" value="1"/>
</dbReference>
<organism evidence="1 2">
    <name type="scientific">Streptomyces aidingensis</name>
    <dbReference type="NCBI Taxonomy" id="910347"/>
    <lineage>
        <taxon>Bacteria</taxon>
        <taxon>Bacillati</taxon>
        <taxon>Actinomycetota</taxon>
        <taxon>Actinomycetes</taxon>
        <taxon>Kitasatosporales</taxon>
        <taxon>Streptomycetaceae</taxon>
        <taxon>Streptomyces</taxon>
    </lineage>
</organism>
<accession>A0A1I1KMZ8</accession>
<dbReference type="RefSeq" id="WP_093838550.1">
    <property type="nucleotide sequence ID" value="NZ_FOLM01000004.1"/>
</dbReference>
<dbReference type="OrthoDB" id="4028205at2"/>
<dbReference type="SUPFAM" id="SSF51197">
    <property type="entry name" value="Clavaminate synthase-like"/>
    <property type="match status" value="1"/>
</dbReference>
<dbReference type="Proteomes" id="UP000199207">
    <property type="component" value="Unassembled WGS sequence"/>
</dbReference>
<dbReference type="STRING" id="910347.SAMN05421773_104299"/>
<keyword evidence="1" id="KW-0560">Oxidoreductase</keyword>
<dbReference type="GO" id="GO:0016706">
    <property type="term" value="F:2-oxoglutarate-dependent dioxygenase activity"/>
    <property type="evidence" value="ECO:0007669"/>
    <property type="project" value="UniProtKB-ARBA"/>
</dbReference>